<reference evidence="2" key="1">
    <citation type="submission" date="2017-04" db="EMBL/GenBank/DDBJ databases">
        <title>Genome evolution of the luminous symbionts of deep sea anglerfish.</title>
        <authorList>
            <person name="Hendry T.A."/>
        </authorList>
    </citation>
    <scope>NUCLEOTIDE SEQUENCE [LARGE SCALE GENOMIC DNA]</scope>
    <source>
        <plasmid evidence="2">pcc1</plasmid>
    </source>
</reference>
<dbReference type="KEGG" id="elux:BTN50_1640"/>
<dbReference type="AlphaFoldDB" id="A0A291BAN6"/>
<dbReference type="OrthoDB" id="15544at2"/>
<dbReference type="RefSeq" id="WP_096619584.1">
    <property type="nucleotide sequence ID" value="NZ_CP020661.1"/>
</dbReference>
<evidence type="ECO:0000313" key="2">
    <source>
        <dbReference type="Proteomes" id="UP000218160"/>
    </source>
</evidence>
<keyword evidence="1" id="KW-0614">Plasmid</keyword>
<organism evidence="1 2">
    <name type="scientific">Candidatus Enterovibrio altilux</name>
    <dbReference type="NCBI Taxonomy" id="1927128"/>
    <lineage>
        <taxon>Bacteria</taxon>
        <taxon>Pseudomonadati</taxon>
        <taxon>Pseudomonadota</taxon>
        <taxon>Gammaproteobacteria</taxon>
        <taxon>Vibrionales</taxon>
        <taxon>Vibrionaceae</taxon>
        <taxon>Enterovibrio</taxon>
    </lineage>
</organism>
<evidence type="ECO:0000313" key="1">
    <source>
        <dbReference type="EMBL" id="ATF10078.1"/>
    </source>
</evidence>
<sequence length="89" mass="9504">MTNQNGQPISTIQVISLSHKPDNKGEGVKSKNVFHYLPTGSFAAAILLSGMDAPTGGQLKSQPVPVLLRVMDAGQLPNYWNSDIVGSRI</sequence>
<gene>
    <name evidence="1" type="ORF">BTN50_1640</name>
</gene>
<keyword evidence="2" id="KW-1185">Reference proteome</keyword>
<geneLocation type="plasmid" evidence="2">
    <name>pcc1</name>
</geneLocation>
<dbReference type="Proteomes" id="UP000218160">
    <property type="component" value="Plasmid pCC1"/>
</dbReference>
<accession>A0A291BAN6</accession>
<proteinExistence type="predicted"/>
<protein>
    <submittedName>
        <fullName evidence="1">Uncharacterized protein</fullName>
    </submittedName>
</protein>
<name>A0A291BAN6_9GAMM</name>
<dbReference type="EMBL" id="CP020661">
    <property type="protein sequence ID" value="ATF10078.1"/>
    <property type="molecule type" value="Genomic_DNA"/>
</dbReference>